<protein>
    <submittedName>
        <fullName evidence="2">Uncharacterized protein</fullName>
    </submittedName>
</protein>
<reference evidence="2 3" key="1">
    <citation type="submission" date="2024-04" db="EMBL/GenBank/DDBJ databases">
        <title>Tritrichomonas musculus Genome.</title>
        <authorList>
            <person name="Alves-Ferreira E."/>
            <person name="Grigg M."/>
            <person name="Lorenzi H."/>
            <person name="Galac M."/>
        </authorList>
    </citation>
    <scope>NUCLEOTIDE SEQUENCE [LARGE SCALE GENOMIC DNA]</scope>
    <source>
        <strain evidence="2 3">EAF2021</strain>
    </source>
</reference>
<sequence length="235" mass="27071">MAFNSYSGGDIFNFDNSNPSNLTVSFDNSSQVLPQHNEEEDTHMTADELMDDISSIDNDILSARFDKSLSQDQILDRINTLMEQRNKLTDRLQKVRNSDFKEFVDSLNLQDLQITPFFPGSKRCKLQINNEASSEIIKAQTNEPQKKWGVNLFKRKTPNDQGNNNGSRSNFYTDKQIDQYILQYKSFNANIRSNLQVELSRLEKKKFLSPDEIAAKLRIDAELEELDIFSGVKKQ</sequence>
<organism evidence="2 3">
    <name type="scientific">Tritrichomonas musculus</name>
    <dbReference type="NCBI Taxonomy" id="1915356"/>
    <lineage>
        <taxon>Eukaryota</taxon>
        <taxon>Metamonada</taxon>
        <taxon>Parabasalia</taxon>
        <taxon>Tritrichomonadida</taxon>
        <taxon>Tritrichomonadidae</taxon>
        <taxon>Tritrichomonas</taxon>
    </lineage>
</organism>
<evidence type="ECO:0000313" key="3">
    <source>
        <dbReference type="Proteomes" id="UP001470230"/>
    </source>
</evidence>
<keyword evidence="1" id="KW-0175">Coiled coil</keyword>
<feature type="coiled-coil region" evidence="1">
    <location>
        <begin position="71"/>
        <end position="98"/>
    </location>
</feature>
<keyword evidence="3" id="KW-1185">Reference proteome</keyword>
<comment type="caution">
    <text evidence="2">The sequence shown here is derived from an EMBL/GenBank/DDBJ whole genome shotgun (WGS) entry which is preliminary data.</text>
</comment>
<gene>
    <name evidence="2" type="ORF">M9Y10_022183</name>
</gene>
<name>A0ABR2KRI6_9EUKA</name>
<evidence type="ECO:0000313" key="2">
    <source>
        <dbReference type="EMBL" id="KAK8893754.1"/>
    </source>
</evidence>
<evidence type="ECO:0000256" key="1">
    <source>
        <dbReference type="SAM" id="Coils"/>
    </source>
</evidence>
<accession>A0ABR2KRI6</accession>
<dbReference type="Proteomes" id="UP001470230">
    <property type="component" value="Unassembled WGS sequence"/>
</dbReference>
<proteinExistence type="predicted"/>
<dbReference type="EMBL" id="JAPFFF010000003">
    <property type="protein sequence ID" value="KAK8893754.1"/>
    <property type="molecule type" value="Genomic_DNA"/>
</dbReference>